<organism evidence="1 2">
    <name type="scientific">Loigolactobacillus coryniformis subsp. coryniformis KCTC 3167 = DSM 20001</name>
    <dbReference type="NCBI Taxonomy" id="913848"/>
    <lineage>
        <taxon>Bacteria</taxon>
        <taxon>Bacillati</taxon>
        <taxon>Bacillota</taxon>
        <taxon>Bacilli</taxon>
        <taxon>Lactobacillales</taxon>
        <taxon>Lactobacillaceae</taxon>
        <taxon>Loigolactobacillus</taxon>
    </lineage>
</organism>
<sequence length="81" mass="9140">MVMTVPVKSLIKFQEAITTRALPQNKQVVADLLQLALIKYQAGQMTLAYLEYSLFPQLLPLLQADQVAAVKRVFQQYGQSE</sequence>
<evidence type="ECO:0000313" key="2">
    <source>
        <dbReference type="Proteomes" id="UP000051181"/>
    </source>
</evidence>
<protein>
    <submittedName>
        <fullName evidence="1">Uncharacterized protein</fullName>
    </submittedName>
</protein>
<proteinExistence type="predicted"/>
<gene>
    <name evidence="1" type="ORF">FD22_GL002543</name>
</gene>
<accession>A0A0R1F567</accession>
<dbReference type="Proteomes" id="UP000051181">
    <property type="component" value="Unassembled WGS sequence"/>
</dbReference>
<reference evidence="1 2" key="1">
    <citation type="journal article" date="2015" name="Genome Announc.">
        <title>Expanding the biotechnology potential of lactobacilli through comparative genomics of 213 strains and associated genera.</title>
        <authorList>
            <person name="Sun Z."/>
            <person name="Harris H.M."/>
            <person name="McCann A."/>
            <person name="Guo C."/>
            <person name="Argimon S."/>
            <person name="Zhang W."/>
            <person name="Yang X."/>
            <person name="Jeffery I.B."/>
            <person name="Cooney J.C."/>
            <person name="Kagawa T.F."/>
            <person name="Liu W."/>
            <person name="Song Y."/>
            <person name="Salvetti E."/>
            <person name="Wrobel A."/>
            <person name="Rasinkangas P."/>
            <person name="Parkhill J."/>
            <person name="Rea M.C."/>
            <person name="O'Sullivan O."/>
            <person name="Ritari J."/>
            <person name="Douillard F.P."/>
            <person name="Paul Ross R."/>
            <person name="Yang R."/>
            <person name="Briner A.E."/>
            <person name="Felis G.E."/>
            <person name="de Vos W.M."/>
            <person name="Barrangou R."/>
            <person name="Klaenhammer T.R."/>
            <person name="Caufield P.W."/>
            <person name="Cui Y."/>
            <person name="Zhang H."/>
            <person name="O'Toole P.W."/>
        </authorList>
    </citation>
    <scope>NUCLEOTIDE SEQUENCE [LARGE SCALE GENOMIC DNA]</scope>
    <source>
        <strain evidence="1 2">DSM 20001</strain>
    </source>
</reference>
<evidence type="ECO:0000313" key="1">
    <source>
        <dbReference type="EMBL" id="KRK14290.1"/>
    </source>
</evidence>
<name>A0A0R1F567_9LACO</name>
<dbReference type="PATRIC" id="fig|913848.6.peg.2591"/>
<comment type="caution">
    <text evidence="1">The sequence shown here is derived from an EMBL/GenBank/DDBJ whole genome shotgun (WGS) entry which is preliminary data.</text>
</comment>
<dbReference type="EMBL" id="AZCN01000091">
    <property type="protein sequence ID" value="KRK14290.1"/>
    <property type="molecule type" value="Genomic_DNA"/>
</dbReference>
<dbReference type="AlphaFoldDB" id="A0A0R1F567"/>